<reference evidence="2 3" key="1">
    <citation type="journal article" date="2018" name="Front. Plant Sci.">
        <title>Red Clover (Trifolium pratense) and Zigzag Clover (T. medium) - A Picture of Genomic Similarities and Differences.</title>
        <authorList>
            <person name="Dluhosova J."/>
            <person name="Istvanek J."/>
            <person name="Nedelnik J."/>
            <person name="Repkova J."/>
        </authorList>
    </citation>
    <scope>NUCLEOTIDE SEQUENCE [LARGE SCALE GENOMIC DNA]</scope>
    <source>
        <strain evidence="3">cv. 10/8</strain>
        <tissue evidence="2">Leaf</tissue>
    </source>
</reference>
<feature type="non-terminal residue" evidence="2">
    <location>
        <position position="109"/>
    </location>
</feature>
<dbReference type="EMBL" id="LXQA010265553">
    <property type="protein sequence ID" value="MCI39271.1"/>
    <property type="molecule type" value="Genomic_DNA"/>
</dbReference>
<keyword evidence="1" id="KW-0472">Membrane</keyword>
<comment type="caution">
    <text evidence="2">The sequence shown here is derived from an EMBL/GenBank/DDBJ whole genome shotgun (WGS) entry which is preliminary data.</text>
</comment>
<keyword evidence="1" id="KW-1133">Transmembrane helix</keyword>
<evidence type="ECO:0000313" key="3">
    <source>
        <dbReference type="Proteomes" id="UP000265520"/>
    </source>
</evidence>
<evidence type="ECO:0000313" key="2">
    <source>
        <dbReference type="EMBL" id="MCI39271.1"/>
    </source>
</evidence>
<evidence type="ECO:0000256" key="1">
    <source>
        <dbReference type="SAM" id="Phobius"/>
    </source>
</evidence>
<keyword evidence="1" id="KW-0812">Transmembrane</keyword>
<accession>A0A392RRK3</accession>
<dbReference type="AlphaFoldDB" id="A0A392RRK3"/>
<protein>
    <recommendedName>
        <fullName evidence="4">Transmembrane protein</fullName>
    </recommendedName>
</protein>
<dbReference type="Proteomes" id="UP000265520">
    <property type="component" value="Unassembled WGS sequence"/>
</dbReference>
<proteinExistence type="predicted"/>
<feature type="transmembrane region" description="Helical" evidence="1">
    <location>
        <begin position="46"/>
        <end position="66"/>
    </location>
</feature>
<name>A0A392RRK3_9FABA</name>
<evidence type="ECO:0008006" key="4">
    <source>
        <dbReference type="Google" id="ProtNLM"/>
    </source>
</evidence>
<organism evidence="2 3">
    <name type="scientific">Trifolium medium</name>
    <dbReference type="NCBI Taxonomy" id="97028"/>
    <lineage>
        <taxon>Eukaryota</taxon>
        <taxon>Viridiplantae</taxon>
        <taxon>Streptophyta</taxon>
        <taxon>Embryophyta</taxon>
        <taxon>Tracheophyta</taxon>
        <taxon>Spermatophyta</taxon>
        <taxon>Magnoliopsida</taxon>
        <taxon>eudicotyledons</taxon>
        <taxon>Gunneridae</taxon>
        <taxon>Pentapetalae</taxon>
        <taxon>rosids</taxon>
        <taxon>fabids</taxon>
        <taxon>Fabales</taxon>
        <taxon>Fabaceae</taxon>
        <taxon>Papilionoideae</taxon>
        <taxon>50 kb inversion clade</taxon>
        <taxon>NPAAA clade</taxon>
        <taxon>Hologalegina</taxon>
        <taxon>IRL clade</taxon>
        <taxon>Trifolieae</taxon>
        <taxon>Trifolium</taxon>
    </lineage>
</organism>
<feature type="transmembrane region" description="Helical" evidence="1">
    <location>
        <begin position="72"/>
        <end position="97"/>
    </location>
</feature>
<keyword evidence="3" id="KW-1185">Reference proteome</keyword>
<feature type="transmembrane region" description="Helical" evidence="1">
    <location>
        <begin position="12"/>
        <end position="39"/>
    </location>
</feature>
<feature type="non-terminal residue" evidence="2">
    <location>
        <position position="1"/>
    </location>
</feature>
<sequence>DLSFVVFRNGSVLVGLVLASDCGTMGVFIGSVLFALVLVVFGAFGVVAATDLSYLGSIVLVVVGRWCYSGEVLSSCCGGVGSGVWLTPCGIGFLMILDSLTMSKSVEIC</sequence>